<reference evidence="2" key="1">
    <citation type="submission" date="2020-12" db="UniProtKB">
        <authorList>
            <consortium name="WormBaseParasite"/>
        </authorList>
    </citation>
    <scope>IDENTIFICATION</scope>
    <source>
        <strain evidence="2">MHco3</strain>
    </source>
</reference>
<dbReference type="WBParaSite" id="HCON_00097885-00001">
    <property type="protein sequence ID" value="HCON_00097885-00001"/>
    <property type="gene ID" value="HCON_00097885"/>
</dbReference>
<organism evidence="1 2">
    <name type="scientific">Haemonchus contortus</name>
    <name type="common">Barber pole worm</name>
    <dbReference type="NCBI Taxonomy" id="6289"/>
    <lineage>
        <taxon>Eukaryota</taxon>
        <taxon>Metazoa</taxon>
        <taxon>Ecdysozoa</taxon>
        <taxon>Nematoda</taxon>
        <taxon>Chromadorea</taxon>
        <taxon>Rhabditida</taxon>
        <taxon>Rhabditina</taxon>
        <taxon>Rhabditomorpha</taxon>
        <taxon>Strongyloidea</taxon>
        <taxon>Trichostrongylidae</taxon>
        <taxon>Haemonchus</taxon>
    </lineage>
</organism>
<sequence length="51" mass="5568">MLNLVSLKRGRSTGPLWLVTGTNGEVTGARSRESMFNGTTGKMMLVIRNVE</sequence>
<keyword evidence="1" id="KW-1185">Reference proteome</keyword>
<protein>
    <submittedName>
        <fullName evidence="2">Molybdopterin oxidoreductase</fullName>
    </submittedName>
</protein>
<accession>A0A7I4YGI7</accession>
<evidence type="ECO:0000313" key="2">
    <source>
        <dbReference type="WBParaSite" id="HCON_00097885-00001"/>
    </source>
</evidence>
<dbReference type="AlphaFoldDB" id="A0A7I4YGI7"/>
<name>A0A7I4YGI7_HAECO</name>
<proteinExistence type="predicted"/>
<dbReference type="Proteomes" id="UP000025227">
    <property type="component" value="Unplaced"/>
</dbReference>
<evidence type="ECO:0000313" key="1">
    <source>
        <dbReference type="Proteomes" id="UP000025227"/>
    </source>
</evidence>